<sequence length="64" mass="7549">MKDLEVVSLDLTAEYIGIGSENHLFRQLPDFLSNKIKCSFYNRGKQKLSFKINKIRFKYSAEFQ</sequence>
<reference evidence="2" key="1">
    <citation type="submission" date="2018-06" db="EMBL/GenBank/DDBJ databases">
        <authorList>
            <person name="Lum Nde A."/>
            <person name="Hugo C."/>
        </authorList>
    </citation>
    <scope>NUCLEOTIDE SEQUENCE [LARGE SCALE GENOMIC DNA]</scope>
    <source>
        <strain evidence="2">1_F178</strain>
    </source>
</reference>
<accession>A0A3D9C0T4</accession>
<evidence type="ECO:0000313" key="1">
    <source>
        <dbReference type="EMBL" id="REC59483.1"/>
    </source>
</evidence>
<dbReference type="EMBL" id="QNVT01000037">
    <property type="protein sequence ID" value="REC59483.1"/>
    <property type="molecule type" value="Genomic_DNA"/>
</dbReference>
<dbReference type="AlphaFoldDB" id="A0A3D9C0T4"/>
<proteinExistence type="predicted"/>
<keyword evidence="2" id="KW-1185">Reference proteome</keyword>
<organism evidence="1 2">
    <name type="scientific">Chryseobacterium pennae</name>
    <dbReference type="NCBI Taxonomy" id="2258962"/>
    <lineage>
        <taxon>Bacteria</taxon>
        <taxon>Pseudomonadati</taxon>
        <taxon>Bacteroidota</taxon>
        <taxon>Flavobacteriia</taxon>
        <taxon>Flavobacteriales</taxon>
        <taxon>Weeksellaceae</taxon>
        <taxon>Chryseobacterium group</taxon>
        <taxon>Chryseobacterium</taxon>
    </lineage>
</organism>
<gene>
    <name evidence="1" type="ORF">DRF65_25720</name>
</gene>
<dbReference type="Proteomes" id="UP000256686">
    <property type="component" value="Unassembled WGS sequence"/>
</dbReference>
<evidence type="ECO:0000313" key="2">
    <source>
        <dbReference type="Proteomes" id="UP000256686"/>
    </source>
</evidence>
<name>A0A3D9C0T4_9FLAO</name>
<protein>
    <submittedName>
        <fullName evidence="1">Uncharacterized protein</fullName>
    </submittedName>
</protein>
<comment type="caution">
    <text evidence="1">The sequence shown here is derived from an EMBL/GenBank/DDBJ whole genome shotgun (WGS) entry which is preliminary data.</text>
</comment>